<name>A0A4Q9PX43_9APHY</name>
<sequence>MTAKRYTKIQRALHHHQTYMRPTPNPTQLPNLHAIYAEPYIASTKSYMIPTPRPTTLPKATWNYPKPYITTKSYMPTRDLEEKPLSRAWAYTPRRCSST</sequence>
<dbReference type="Proteomes" id="UP000292082">
    <property type="component" value="Unassembled WGS sequence"/>
</dbReference>
<organism evidence="1 2">
    <name type="scientific">Dichomitus squalens</name>
    <dbReference type="NCBI Taxonomy" id="114155"/>
    <lineage>
        <taxon>Eukaryota</taxon>
        <taxon>Fungi</taxon>
        <taxon>Dikarya</taxon>
        <taxon>Basidiomycota</taxon>
        <taxon>Agaricomycotina</taxon>
        <taxon>Agaricomycetes</taxon>
        <taxon>Polyporales</taxon>
        <taxon>Polyporaceae</taxon>
        <taxon>Dichomitus</taxon>
    </lineage>
</organism>
<accession>A0A4Q9PX43</accession>
<proteinExistence type="predicted"/>
<protein>
    <submittedName>
        <fullName evidence="1">Uncharacterized protein</fullName>
    </submittedName>
</protein>
<reference evidence="1 2" key="1">
    <citation type="submission" date="2019-01" db="EMBL/GenBank/DDBJ databases">
        <title>Draft genome sequences of three monokaryotic isolates of the white-rot basidiomycete fungus Dichomitus squalens.</title>
        <authorList>
            <consortium name="DOE Joint Genome Institute"/>
            <person name="Lopez S.C."/>
            <person name="Andreopoulos B."/>
            <person name="Pangilinan J."/>
            <person name="Lipzen A."/>
            <person name="Riley R."/>
            <person name="Ahrendt S."/>
            <person name="Ng V."/>
            <person name="Barry K."/>
            <person name="Daum C."/>
            <person name="Grigoriev I.V."/>
            <person name="Hilden K.S."/>
            <person name="Makela M.R."/>
            <person name="de Vries R.P."/>
        </authorList>
    </citation>
    <scope>NUCLEOTIDE SEQUENCE [LARGE SCALE GENOMIC DNA]</scope>
    <source>
        <strain evidence="1 2">CBS 464.89</strain>
    </source>
</reference>
<keyword evidence="2" id="KW-1185">Reference proteome</keyword>
<evidence type="ECO:0000313" key="1">
    <source>
        <dbReference type="EMBL" id="TBU59109.1"/>
    </source>
</evidence>
<gene>
    <name evidence="1" type="ORF">BD310DRAFT_925715</name>
</gene>
<dbReference type="EMBL" id="ML145117">
    <property type="protein sequence ID" value="TBU59109.1"/>
    <property type="molecule type" value="Genomic_DNA"/>
</dbReference>
<dbReference type="AlphaFoldDB" id="A0A4Q9PX43"/>
<evidence type="ECO:0000313" key="2">
    <source>
        <dbReference type="Proteomes" id="UP000292082"/>
    </source>
</evidence>